<dbReference type="EMBL" id="CAJVPP010000007">
    <property type="protein sequence ID" value="CAG8434448.1"/>
    <property type="molecule type" value="Genomic_DNA"/>
</dbReference>
<reference evidence="1" key="1">
    <citation type="submission" date="2021-06" db="EMBL/GenBank/DDBJ databases">
        <authorList>
            <person name="Kallberg Y."/>
            <person name="Tangrot J."/>
            <person name="Rosling A."/>
        </authorList>
    </citation>
    <scope>NUCLEOTIDE SEQUENCE</scope>
    <source>
        <strain evidence="1">87-6 pot B 2015</strain>
    </source>
</reference>
<keyword evidence="2" id="KW-1185">Reference proteome</keyword>
<dbReference type="AlphaFoldDB" id="A0A9N8YMW7"/>
<accession>A0A9N8YMW7</accession>
<sequence>MGRNEIVRYDELISRSIGLNRRNERLNERLNEQSVEWTGRLIVLNRRLNERRFEWTDRSVGQNTNEWLNEPTLRDENDKKLNPKEELESFFTNWTNRVEVIEKYKELGVVKKFEIIDFYDFEP</sequence>
<organism evidence="1 2">
    <name type="scientific">Funneliformis mosseae</name>
    <name type="common">Endomycorrhizal fungus</name>
    <name type="synonym">Glomus mosseae</name>
    <dbReference type="NCBI Taxonomy" id="27381"/>
    <lineage>
        <taxon>Eukaryota</taxon>
        <taxon>Fungi</taxon>
        <taxon>Fungi incertae sedis</taxon>
        <taxon>Mucoromycota</taxon>
        <taxon>Glomeromycotina</taxon>
        <taxon>Glomeromycetes</taxon>
        <taxon>Glomerales</taxon>
        <taxon>Glomeraceae</taxon>
        <taxon>Funneliformis</taxon>
    </lineage>
</organism>
<comment type="caution">
    <text evidence="1">The sequence shown here is derived from an EMBL/GenBank/DDBJ whole genome shotgun (WGS) entry which is preliminary data.</text>
</comment>
<evidence type="ECO:0000313" key="2">
    <source>
        <dbReference type="Proteomes" id="UP000789375"/>
    </source>
</evidence>
<dbReference type="Proteomes" id="UP000789375">
    <property type="component" value="Unassembled WGS sequence"/>
</dbReference>
<name>A0A9N8YMW7_FUNMO</name>
<gene>
    <name evidence="1" type="ORF">FMOSSE_LOCUS85</name>
</gene>
<protein>
    <submittedName>
        <fullName evidence="1">13766_t:CDS:1</fullName>
    </submittedName>
</protein>
<evidence type="ECO:0000313" key="1">
    <source>
        <dbReference type="EMBL" id="CAG8434448.1"/>
    </source>
</evidence>
<proteinExistence type="predicted"/>